<evidence type="ECO:0000313" key="7">
    <source>
        <dbReference type="EMBL" id="MFC6236787.1"/>
    </source>
</evidence>
<organism evidence="7 8">
    <name type="scientific">Longivirga aurantiaca</name>
    <dbReference type="NCBI Taxonomy" id="1837743"/>
    <lineage>
        <taxon>Bacteria</taxon>
        <taxon>Bacillati</taxon>
        <taxon>Actinomycetota</taxon>
        <taxon>Actinomycetes</taxon>
        <taxon>Sporichthyales</taxon>
        <taxon>Sporichthyaceae</taxon>
        <taxon>Longivirga</taxon>
    </lineage>
</organism>
<name>A0ABW1SXN5_9ACTN</name>
<reference evidence="8" key="1">
    <citation type="journal article" date="2019" name="Int. J. Syst. Evol. Microbiol.">
        <title>The Global Catalogue of Microorganisms (GCM) 10K type strain sequencing project: providing services to taxonomists for standard genome sequencing and annotation.</title>
        <authorList>
            <consortium name="The Broad Institute Genomics Platform"/>
            <consortium name="The Broad Institute Genome Sequencing Center for Infectious Disease"/>
            <person name="Wu L."/>
            <person name="Ma J."/>
        </authorList>
    </citation>
    <scope>NUCLEOTIDE SEQUENCE [LARGE SCALE GENOMIC DNA]</scope>
    <source>
        <strain evidence="8">CGMCC 4.7317</strain>
    </source>
</reference>
<proteinExistence type="inferred from homology"/>
<dbReference type="InterPro" id="IPR037396">
    <property type="entry name" value="FMN_HAD"/>
</dbReference>
<dbReference type="RefSeq" id="WP_386763821.1">
    <property type="nucleotide sequence ID" value="NZ_JBHSTI010000002.1"/>
</dbReference>
<dbReference type="PANTHER" id="PTHR10578">
    <property type="entry name" value="S -2-HYDROXY-ACID OXIDASE-RELATED"/>
    <property type="match status" value="1"/>
</dbReference>
<dbReference type="InterPro" id="IPR012133">
    <property type="entry name" value="Alpha-hydoxy_acid_DH_FMN"/>
</dbReference>
<sequence length="337" mass="35005">MTHEPLEARARAVLPDDVYRYFAAGSGQERTLADQERAWDALHLRPRLLRDVSSVTTRTTVLGTEVATPVLVAPSALHGLAHPDGEVATATGTREAGSLLVLSMRASRTLEDVAAAAGPWWQQMYVLGDRGVSDEVARRAAAAGARALVVTVDVPFVARRPSGPLPALPPSAIVEALAGRDPADPRYQQAPDLGPADIARLKELTGLPVVAKGVLRGDEAVRCLDAGADAVIVSTHGGRQLDGVVPSPVALPEVVAAVGDRAEVYVDGGIRTGTHVLRALALGARAVLVGRPVLWGLALGGADGVREVLDDLTASTRDAFGLAGCTSPADAGRDLVR</sequence>
<dbReference type="Pfam" id="PF01070">
    <property type="entry name" value="FMN_dh"/>
    <property type="match status" value="1"/>
</dbReference>
<comment type="similarity">
    <text evidence="5">Belongs to the FMN-dependent alpha-hydroxy acid dehydrogenase family.</text>
</comment>
<evidence type="ECO:0000256" key="1">
    <source>
        <dbReference type="ARBA" id="ARBA00001917"/>
    </source>
</evidence>
<dbReference type="EC" id="1.-.-.-" evidence="7"/>
<gene>
    <name evidence="7" type="ORF">ACFQGU_02780</name>
</gene>
<keyword evidence="3" id="KW-0288">FMN</keyword>
<evidence type="ECO:0000256" key="5">
    <source>
        <dbReference type="ARBA" id="ARBA00024042"/>
    </source>
</evidence>
<protein>
    <submittedName>
        <fullName evidence="7">Alpha-hydroxy acid oxidase</fullName>
        <ecNumber evidence="7">1.-.-.-</ecNumber>
    </submittedName>
</protein>
<comment type="cofactor">
    <cofactor evidence="1">
        <name>FMN</name>
        <dbReference type="ChEBI" id="CHEBI:58210"/>
    </cofactor>
</comment>
<dbReference type="SUPFAM" id="SSF51395">
    <property type="entry name" value="FMN-linked oxidoreductases"/>
    <property type="match status" value="1"/>
</dbReference>
<dbReference type="CDD" id="cd02809">
    <property type="entry name" value="alpha_hydroxyacid_oxid_FMN"/>
    <property type="match status" value="1"/>
</dbReference>
<keyword evidence="8" id="KW-1185">Reference proteome</keyword>
<evidence type="ECO:0000313" key="8">
    <source>
        <dbReference type="Proteomes" id="UP001596138"/>
    </source>
</evidence>
<dbReference type="Gene3D" id="3.20.20.70">
    <property type="entry name" value="Aldolase class I"/>
    <property type="match status" value="1"/>
</dbReference>
<comment type="caution">
    <text evidence="7">The sequence shown here is derived from an EMBL/GenBank/DDBJ whole genome shotgun (WGS) entry which is preliminary data.</text>
</comment>
<dbReference type="GO" id="GO:0016491">
    <property type="term" value="F:oxidoreductase activity"/>
    <property type="evidence" value="ECO:0007669"/>
    <property type="project" value="UniProtKB-KW"/>
</dbReference>
<keyword evidence="4 7" id="KW-0560">Oxidoreductase</keyword>
<dbReference type="InterPro" id="IPR000262">
    <property type="entry name" value="FMN-dep_DH"/>
</dbReference>
<dbReference type="Proteomes" id="UP001596138">
    <property type="component" value="Unassembled WGS sequence"/>
</dbReference>
<dbReference type="PIRSF" id="PIRSF000138">
    <property type="entry name" value="Al-hdrx_acd_dh"/>
    <property type="match status" value="1"/>
</dbReference>
<accession>A0ABW1SXN5</accession>
<keyword evidence="2" id="KW-0285">Flavoprotein</keyword>
<dbReference type="InterPro" id="IPR013785">
    <property type="entry name" value="Aldolase_TIM"/>
</dbReference>
<dbReference type="PANTHER" id="PTHR10578:SF107">
    <property type="entry name" value="2-HYDROXYACID OXIDASE 1"/>
    <property type="match status" value="1"/>
</dbReference>
<evidence type="ECO:0000256" key="4">
    <source>
        <dbReference type="ARBA" id="ARBA00023002"/>
    </source>
</evidence>
<dbReference type="EMBL" id="JBHSTI010000002">
    <property type="protein sequence ID" value="MFC6236787.1"/>
    <property type="molecule type" value="Genomic_DNA"/>
</dbReference>
<evidence type="ECO:0000256" key="2">
    <source>
        <dbReference type="ARBA" id="ARBA00022630"/>
    </source>
</evidence>
<dbReference type="PROSITE" id="PS51349">
    <property type="entry name" value="FMN_HYDROXY_ACID_DH_2"/>
    <property type="match status" value="1"/>
</dbReference>
<feature type="domain" description="FMN hydroxy acid dehydrogenase" evidence="6">
    <location>
        <begin position="1"/>
        <end position="337"/>
    </location>
</feature>
<evidence type="ECO:0000256" key="3">
    <source>
        <dbReference type="ARBA" id="ARBA00022643"/>
    </source>
</evidence>
<evidence type="ECO:0000259" key="6">
    <source>
        <dbReference type="PROSITE" id="PS51349"/>
    </source>
</evidence>